<comment type="caution">
    <text evidence="1">The sequence shown here is derived from an EMBL/GenBank/DDBJ whole genome shotgun (WGS) entry which is preliminary data.</text>
</comment>
<accession>X1MST5</accession>
<dbReference type="Gene3D" id="2.30.130.30">
    <property type="entry name" value="Hypothetical protein"/>
    <property type="match status" value="1"/>
</dbReference>
<dbReference type="SUPFAM" id="SSF88697">
    <property type="entry name" value="PUA domain-like"/>
    <property type="match status" value="1"/>
</dbReference>
<evidence type="ECO:0008006" key="2">
    <source>
        <dbReference type="Google" id="ProtNLM"/>
    </source>
</evidence>
<dbReference type="AlphaFoldDB" id="X1MST5"/>
<organism evidence="1">
    <name type="scientific">marine sediment metagenome</name>
    <dbReference type="NCBI Taxonomy" id="412755"/>
    <lineage>
        <taxon>unclassified sequences</taxon>
        <taxon>metagenomes</taxon>
        <taxon>ecological metagenomes</taxon>
    </lineage>
</organism>
<reference evidence="1" key="1">
    <citation type="journal article" date="2014" name="Front. Microbiol.">
        <title>High frequency of phylogenetically diverse reductive dehalogenase-homologous genes in deep subseafloor sedimentary metagenomes.</title>
        <authorList>
            <person name="Kawai M."/>
            <person name="Futagami T."/>
            <person name="Toyoda A."/>
            <person name="Takaki Y."/>
            <person name="Nishi S."/>
            <person name="Hori S."/>
            <person name="Arai W."/>
            <person name="Tsubouchi T."/>
            <person name="Morono Y."/>
            <person name="Uchiyama I."/>
            <person name="Ito T."/>
            <person name="Fujiyama A."/>
            <person name="Inagaki F."/>
            <person name="Takami H."/>
        </authorList>
    </citation>
    <scope>NUCLEOTIDE SEQUENCE</scope>
    <source>
        <strain evidence="1">Expedition CK06-06</strain>
    </source>
</reference>
<proteinExistence type="predicted"/>
<dbReference type="InterPro" id="IPR015947">
    <property type="entry name" value="PUA-like_sf"/>
</dbReference>
<feature type="non-terminal residue" evidence="1">
    <location>
        <position position="1"/>
    </location>
</feature>
<sequence length="148" mass="16737">LEEIAGYIAPVNPEYFGRFVSKGASSQVYIKGGAIGKKVKRGDNLLFYVTSPIQGIGGSVKVDEVIAGSPSEVWGKLQRLSVFRRDEFERFSSGKKEVLAILFKEFRSFEPIPLETVQKILLRFNPQAGCYIDHTQLKKIWEVLKRQK</sequence>
<protein>
    <recommendedName>
        <fullName evidence="2">EVE domain-containing protein</fullName>
    </recommendedName>
</protein>
<name>X1MST5_9ZZZZ</name>
<gene>
    <name evidence="1" type="ORF">S06H3_37125</name>
</gene>
<dbReference type="EMBL" id="BARV01022526">
    <property type="protein sequence ID" value="GAI21056.1"/>
    <property type="molecule type" value="Genomic_DNA"/>
</dbReference>
<evidence type="ECO:0000313" key="1">
    <source>
        <dbReference type="EMBL" id="GAI21056.1"/>
    </source>
</evidence>